<comment type="caution">
    <text evidence="1">The sequence shown here is derived from an EMBL/GenBank/DDBJ whole genome shotgun (WGS) entry which is preliminary data.</text>
</comment>
<accession>A0ABT0A676</accession>
<dbReference type="EMBL" id="JALGCL010000004">
    <property type="protein sequence ID" value="MCJ0826489.1"/>
    <property type="molecule type" value="Genomic_DNA"/>
</dbReference>
<sequence length="364" mass="39273">MDARIQLQTFLAAIGLLACGAACGGVIERAGTPGAWGGKFISCHAPEATLGVVRGARSTTVYQATAKGIDWKYVLPQTVGKSDQIWAAPDGKGAVIAVTMHQKGSSRNFHVSEAGPVEVDGGLVAVDYQADRVMIVTSAPRLAHTYRVRVFERSPWKLVGDSTFTSDFGDGFRRFSVRLTRDGQSYYYLDGAMAPTVRDAIAGQEVPLGFEFAPGGIDDLLLYSDADGFAVMGNRLYALRPNHALEVVPVPGRQYVDSLLETGDARLQPVRFAYGWGMLDRQARRWRMVSDDPVSAIHSQGAMLTVVNSPVGKDSVEVFDFSGSTPALVATADKPGPAQAVVCANPYGYMRYADGAFSWHRLDR</sequence>
<dbReference type="RefSeq" id="WP_243322049.1">
    <property type="nucleotide sequence ID" value="NZ_JALGCL010000004.1"/>
</dbReference>
<gene>
    <name evidence="1" type="ORF">MQC88_11095</name>
</gene>
<dbReference type="PROSITE" id="PS51257">
    <property type="entry name" value="PROKAR_LIPOPROTEIN"/>
    <property type="match status" value="1"/>
</dbReference>
<reference evidence="1 2" key="1">
    <citation type="submission" date="2022-03" db="EMBL/GenBank/DDBJ databases">
        <title>Luteimonas soily sp. nov., a novel bacterium isolated from the soil.</title>
        <authorList>
            <person name="Zhang X."/>
        </authorList>
    </citation>
    <scope>NUCLEOTIDE SEQUENCE [LARGE SCALE GENOMIC DNA]</scope>
    <source>
        <strain evidence="1 2">50</strain>
    </source>
</reference>
<organism evidence="1 2">
    <name type="scientific">Cognatiluteimonas sedimenti</name>
    <dbReference type="NCBI Taxonomy" id="2927791"/>
    <lineage>
        <taxon>Bacteria</taxon>
        <taxon>Pseudomonadati</taxon>
        <taxon>Pseudomonadota</taxon>
        <taxon>Gammaproteobacteria</taxon>
        <taxon>Lysobacterales</taxon>
        <taxon>Lysobacteraceae</taxon>
        <taxon>Cognatiluteimonas</taxon>
    </lineage>
</organism>
<name>A0ABT0A676_9GAMM</name>
<proteinExistence type="predicted"/>
<protein>
    <submittedName>
        <fullName evidence="1">Uncharacterized protein</fullName>
    </submittedName>
</protein>
<evidence type="ECO:0000313" key="2">
    <source>
        <dbReference type="Proteomes" id="UP001165423"/>
    </source>
</evidence>
<dbReference type="Proteomes" id="UP001165423">
    <property type="component" value="Unassembled WGS sequence"/>
</dbReference>
<keyword evidence="2" id="KW-1185">Reference proteome</keyword>
<evidence type="ECO:0000313" key="1">
    <source>
        <dbReference type="EMBL" id="MCJ0826489.1"/>
    </source>
</evidence>